<proteinExistence type="predicted"/>
<dbReference type="EMBL" id="FMZZ01000001">
    <property type="protein sequence ID" value="SDC23169.1"/>
    <property type="molecule type" value="Genomic_DNA"/>
</dbReference>
<reference evidence="4" key="1">
    <citation type="submission" date="2016-10" db="EMBL/GenBank/DDBJ databases">
        <authorList>
            <person name="Varghese N."/>
            <person name="Submissions S."/>
        </authorList>
    </citation>
    <scope>NUCLEOTIDE SEQUENCE [LARGE SCALE GENOMIC DNA]</scope>
    <source>
        <strain evidence="4">IBRC-M 10403</strain>
    </source>
</reference>
<feature type="compositionally biased region" description="Basic residues" evidence="1">
    <location>
        <begin position="164"/>
        <end position="180"/>
    </location>
</feature>
<protein>
    <recommendedName>
        <fullName evidence="5">DUF3558 domain-containing protein</fullName>
    </recommendedName>
</protein>
<organism evidence="3 4">
    <name type="scientific">Actinokineospora iranica</name>
    <dbReference type="NCBI Taxonomy" id="1271860"/>
    <lineage>
        <taxon>Bacteria</taxon>
        <taxon>Bacillati</taxon>
        <taxon>Actinomycetota</taxon>
        <taxon>Actinomycetes</taxon>
        <taxon>Pseudonocardiales</taxon>
        <taxon>Pseudonocardiaceae</taxon>
        <taxon>Actinokineospora</taxon>
    </lineage>
</organism>
<feature type="chain" id="PRO_5038489468" description="DUF3558 domain-containing protein" evidence="2">
    <location>
        <begin position="20"/>
        <end position="232"/>
    </location>
</feature>
<sequence>MKWRIALAGGLLALGGCTAAVSGSAVPDEAASAVARRVSGPDGGLGDLRSVDLCSLIDGAALREHVRHSSVKSASMDFCVLFARVAGTEVRVVAALEGPEPDIISRDLTRRDWLPGALRVREPHDDIWGGCETAMVFADHAGVLTFGAQTEPDEAGEPLGRPGHALRPRRRGAQGRRRDHCRGQGQARRLRRQLARAHRPVPSDDRPAGEGSDACRVRDVSGPTGQAPLRLG</sequence>
<dbReference type="RefSeq" id="WP_091447906.1">
    <property type="nucleotide sequence ID" value="NZ_FMZZ01000001.1"/>
</dbReference>
<keyword evidence="4" id="KW-1185">Reference proteome</keyword>
<dbReference type="AlphaFoldDB" id="A0A1G6JWL3"/>
<feature type="compositionally biased region" description="Basic residues" evidence="1">
    <location>
        <begin position="188"/>
        <end position="199"/>
    </location>
</feature>
<evidence type="ECO:0000256" key="2">
    <source>
        <dbReference type="SAM" id="SignalP"/>
    </source>
</evidence>
<keyword evidence="2" id="KW-0732">Signal</keyword>
<evidence type="ECO:0000313" key="3">
    <source>
        <dbReference type="EMBL" id="SDC23169.1"/>
    </source>
</evidence>
<name>A0A1G6JWL3_9PSEU</name>
<feature type="signal peptide" evidence="2">
    <location>
        <begin position="1"/>
        <end position="19"/>
    </location>
</feature>
<dbReference type="STRING" id="1271860.SAMN05216174_101599"/>
<evidence type="ECO:0000313" key="4">
    <source>
        <dbReference type="Proteomes" id="UP000199501"/>
    </source>
</evidence>
<dbReference type="Proteomes" id="UP000199501">
    <property type="component" value="Unassembled WGS sequence"/>
</dbReference>
<evidence type="ECO:0008006" key="5">
    <source>
        <dbReference type="Google" id="ProtNLM"/>
    </source>
</evidence>
<evidence type="ECO:0000256" key="1">
    <source>
        <dbReference type="SAM" id="MobiDB-lite"/>
    </source>
</evidence>
<feature type="compositionally biased region" description="Basic and acidic residues" evidence="1">
    <location>
        <begin position="201"/>
        <end position="219"/>
    </location>
</feature>
<accession>A0A1G6JWL3</accession>
<gene>
    <name evidence="3" type="ORF">SAMN05216174_101599</name>
</gene>
<dbReference type="PROSITE" id="PS51257">
    <property type="entry name" value="PROKAR_LIPOPROTEIN"/>
    <property type="match status" value="1"/>
</dbReference>
<feature type="region of interest" description="Disordered" evidence="1">
    <location>
        <begin position="150"/>
        <end position="232"/>
    </location>
</feature>